<dbReference type="AlphaFoldDB" id="A0A7W7QIH5"/>
<dbReference type="RefSeq" id="WP_312863541.1">
    <property type="nucleotide sequence ID" value="NZ_JACHJP010000001.1"/>
</dbReference>
<dbReference type="Proteomes" id="UP000552644">
    <property type="component" value="Unassembled WGS sequence"/>
</dbReference>
<proteinExistence type="predicted"/>
<feature type="domain" description="Putative Flp pilus-assembly TadG-like N-terminal" evidence="2">
    <location>
        <begin position="11"/>
        <end position="57"/>
    </location>
</feature>
<feature type="transmembrane region" description="Helical" evidence="1">
    <location>
        <begin position="12"/>
        <end position="32"/>
    </location>
</feature>
<evidence type="ECO:0000313" key="4">
    <source>
        <dbReference type="Proteomes" id="UP000552644"/>
    </source>
</evidence>
<dbReference type="InterPro" id="IPR028087">
    <property type="entry name" value="Tad_N"/>
</dbReference>
<gene>
    <name evidence="3" type="ORF">FHS44_001249</name>
</gene>
<evidence type="ECO:0000259" key="2">
    <source>
        <dbReference type="Pfam" id="PF13400"/>
    </source>
</evidence>
<comment type="caution">
    <text evidence="3">The sequence shown here is derived from an EMBL/GenBank/DDBJ whole genome shotgun (WGS) entry which is preliminary data.</text>
</comment>
<keyword evidence="1" id="KW-1133">Transmembrane helix</keyword>
<keyword evidence="1" id="KW-0472">Membrane</keyword>
<keyword evidence="1" id="KW-0812">Transmembrane</keyword>
<reference evidence="3 4" key="1">
    <citation type="submission" date="2020-08" db="EMBL/GenBank/DDBJ databases">
        <title>Genomic Encyclopedia of Type Strains, Phase III (KMG-III): the genomes of soil and plant-associated and newly described type strains.</title>
        <authorList>
            <person name="Whitman W."/>
        </authorList>
    </citation>
    <scope>NUCLEOTIDE SEQUENCE [LARGE SCALE GENOMIC DNA]</scope>
    <source>
        <strain evidence="3 4">CECT 8840</strain>
    </source>
</reference>
<sequence>MTPSHGPRDRGSMSVFTVIFSAVVFMLAGLLVDGGGAINARLRAADIAEQAARAAADRIDVEYLRESGQARLLGEDEVCAKAKEIVSAYSGSDVRLGECSVGAGQGEVTVRVSVAWTSFFLAALGFPGSDMEAAATAGPDMGDDG</sequence>
<evidence type="ECO:0000256" key="1">
    <source>
        <dbReference type="SAM" id="Phobius"/>
    </source>
</evidence>
<protein>
    <submittedName>
        <fullName evidence="3">Flp pilus assembly protein TadG</fullName>
    </submittedName>
</protein>
<dbReference type="Pfam" id="PF13400">
    <property type="entry name" value="Tad"/>
    <property type="match status" value="1"/>
</dbReference>
<organism evidence="3 4">
    <name type="scientific">Streptosporangium saharense</name>
    <dbReference type="NCBI Taxonomy" id="1706840"/>
    <lineage>
        <taxon>Bacteria</taxon>
        <taxon>Bacillati</taxon>
        <taxon>Actinomycetota</taxon>
        <taxon>Actinomycetes</taxon>
        <taxon>Streptosporangiales</taxon>
        <taxon>Streptosporangiaceae</taxon>
        <taxon>Streptosporangium</taxon>
    </lineage>
</organism>
<dbReference type="EMBL" id="JACHJP010000001">
    <property type="protein sequence ID" value="MBB4914177.1"/>
    <property type="molecule type" value="Genomic_DNA"/>
</dbReference>
<evidence type="ECO:0000313" key="3">
    <source>
        <dbReference type="EMBL" id="MBB4914177.1"/>
    </source>
</evidence>
<keyword evidence="4" id="KW-1185">Reference proteome</keyword>
<name>A0A7W7QIH5_9ACTN</name>
<accession>A0A7W7QIH5</accession>